<name>A0A0F8ZNC3_9ZZZZ</name>
<keyword evidence="1" id="KW-0812">Transmembrane</keyword>
<proteinExistence type="predicted"/>
<dbReference type="EMBL" id="LAZR01059389">
    <property type="protein sequence ID" value="KKK67899.1"/>
    <property type="molecule type" value="Genomic_DNA"/>
</dbReference>
<feature type="transmembrane region" description="Helical" evidence="1">
    <location>
        <begin position="33"/>
        <end position="54"/>
    </location>
</feature>
<protein>
    <submittedName>
        <fullName evidence="2">Uncharacterized protein</fullName>
    </submittedName>
</protein>
<evidence type="ECO:0000256" key="1">
    <source>
        <dbReference type="SAM" id="Phobius"/>
    </source>
</evidence>
<feature type="non-terminal residue" evidence="2">
    <location>
        <position position="1"/>
    </location>
</feature>
<accession>A0A0F8ZNC3</accession>
<reference evidence="2" key="1">
    <citation type="journal article" date="2015" name="Nature">
        <title>Complex archaea that bridge the gap between prokaryotes and eukaryotes.</title>
        <authorList>
            <person name="Spang A."/>
            <person name="Saw J.H."/>
            <person name="Jorgensen S.L."/>
            <person name="Zaremba-Niedzwiedzka K."/>
            <person name="Martijn J."/>
            <person name="Lind A.E."/>
            <person name="van Eijk R."/>
            <person name="Schleper C."/>
            <person name="Guy L."/>
            <person name="Ettema T.J."/>
        </authorList>
    </citation>
    <scope>NUCLEOTIDE SEQUENCE</scope>
</reference>
<keyword evidence="1" id="KW-0472">Membrane</keyword>
<sequence length="73" mass="8399">VILPKRPYINHRKDDGDHLTGREKVEGRTMFRILKLLFFLLIIGFIALIGYAYLGDLSPDRSEVVEPVTLDEN</sequence>
<comment type="caution">
    <text evidence="2">The sequence shown here is derived from an EMBL/GenBank/DDBJ whole genome shotgun (WGS) entry which is preliminary data.</text>
</comment>
<organism evidence="2">
    <name type="scientific">marine sediment metagenome</name>
    <dbReference type="NCBI Taxonomy" id="412755"/>
    <lineage>
        <taxon>unclassified sequences</taxon>
        <taxon>metagenomes</taxon>
        <taxon>ecological metagenomes</taxon>
    </lineage>
</organism>
<dbReference type="AlphaFoldDB" id="A0A0F8ZNC3"/>
<evidence type="ECO:0000313" key="2">
    <source>
        <dbReference type="EMBL" id="KKK67899.1"/>
    </source>
</evidence>
<gene>
    <name evidence="2" type="ORF">LCGC14_2949480</name>
</gene>
<keyword evidence="1" id="KW-1133">Transmembrane helix</keyword>